<comment type="similarity">
    <text evidence="1 6">Belongs to the MPI phosphatase family.</text>
</comment>
<proteinExistence type="inferred from homology"/>
<feature type="compositionally biased region" description="Polar residues" evidence="7">
    <location>
        <begin position="593"/>
        <end position="602"/>
    </location>
</feature>
<keyword evidence="6" id="KW-0498">Mitosis</keyword>
<gene>
    <name evidence="9" type="primary">MIH1</name>
    <name evidence="9" type="ORF">VKT23_004141</name>
</gene>
<feature type="region of interest" description="Disordered" evidence="7">
    <location>
        <begin position="99"/>
        <end position="160"/>
    </location>
</feature>
<reference evidence="9 10" key="1">
    <citation type="submission" date="2024-01" db="EMBL/GenBank/DDBJ databases">
        <title>A draft genome for the cacao thread blight pathogen Marasmiellus scandens.</title>
        <authorList>
            <person name="Baruah I.K."/>
            <person name="Leung J."/>
            <person name="Bukari Y."/>
            <person name="Amoako-Attah I."/>
            <person name="Meinhardt L.W."/>
            <person name="Bailey B.A."/>
            <person name="Cohen S.P."/>
        </authorList>
    </citation>
    <scope>NUCLEOTIDE SEQUENCE [LARGE SCALE GENOMIC DNA]</scope>
    <source>
        <strain evidence="9 10">GH-19</strain>
    </source>
</reference>
<accession>A0ABR1JW56</accession>
<protein>
    <recommendedName>
        <fullName evidence="6">M-phase inducer phosphatase</fullName>
        <ecNumber evidence="6">3.1.3.48</ecNumber>
    </recommendedName>
</protein>
<evidence type="ECO:0000256" key="1">
    <source>
        <dbReference type="ARBA" id="ARBA00011065"/>
    </source>
</evidence>
<evidence type="ECO:0000313" key="10">
    <source>
        <dbReference type="Proteomes" id="UP001498398"/>
    </source>
</evidence>
<feature type="region of interest" description="Disordered" evidence="7">
    <location>
        <begin position="593"/>
        <end position="680"/>
    </location>
</feature>
<keyword evidence="5 6" id="KW-0131">Cell cycle</keyword>
<comment type="catalytic activity">
    <reaction evidence="6">
        <text>O-phospho-L-tyrosyl-[protein] + H2O = L-tyrosyl-[protein] + phosphate</text>
        <dbReference type="Rhea" id="RHEA:10684"/>
        <dbReference type="Rhea" id="RHEA-COMP:10136"/>
        <dbReference type="Rhea" id="RHEA-COMP:20101"/>
        <dbReference type="ChEBI" id="CHEBI:15377"/>
        <dbReference type="ChEBI" id="CHEBI:43474"/>
        <dbReference type="ChEBI" id="CHEBI:46858"/>
        <dbReference type="ChEBI" id="CHEBI:61978"/>
        <dbReference type="EC" id="3.1.3.48"/>
    </reaction>
</comment>
<feature type="region of interest" description="Disordered" evidence="7">
    <location>
        <begin position="221"/>
        <end position="242"/>
    </location>
</feature>
<evidence type="ECO:0000256" key="7">
    <source>
        <dbReference type="SAM" id="MobiDB-lite"/>
    </source>
</evidence>
<evidence type="ECO:0000256" key="4">
    <source>
        <dbReference type="ARBA" id="ARBA00022912"/>
    </source>
</evidence>
<comment type="caution">
    <text evidence="9">The sequence shown here is derived from an EMBL/GenBank/DDBJ whole genome shotgun (WGS) entry which is preliminary data.</text>
</comment>
<dbReference type="Pfam" id="PF00581">
    <property type="entry name" value="Rhodanese"/>
    <property type="match status" value="1"/>
</dbReference>
<dbReference type="InterPro" id="IPR036873">
    <property type="entry name" value="Rhodanese-like_dom_sf"/>
</dbReference>
<dbReference type="PROSITE" id="PS50206">
    <property type="entry name" value="RHODANESE_3"/>
    <property type="match status" value="1"/>
</dbReference>
<evidence type="ECO:0000256" key="2">
    <source>
        <dbReference type="ARBA" id="ARBA00022618"/>
    </source>
</evidence>
<dbReference type="InterPro" id="IPR001763">
    <property type="entry name" value="Rhodanese-like_dom"/>
</dbReference>
<dbReference type="Proteomes" id="UP001498398">
    <property type="component" value="Unassembled WGS sequence"/>
</dbReference>
<evidence type="ECO:0000313" key="9">
    <source>
        <dbReference type="EMBL" id="KAK7467081.1"/>
    </source>
</evidence>
<comment type="function">
    <text evidence="6">Tyrosine protein phosphatase which functions as a dosage-dependent inducer of mitotic progression.</text>
</comment>
<feature type="compositionally biased region" description="Polar residues" evidence="7">
    <location>
        <begin position="139"/>
        <end position="149"/>
    </location>
</feature>
<dbReference type="SMART" id="SM00450">
    <property type="entry name" value="RHOD"/>
    <property type="match status" value="1"/>
</dbReference>
<feature type="domain" description="Rhodanese" evidence="8">
    <location>
        <begin position="429"/>
        <end position="544"/>
    </location>
</feature>
<dbReference type="PANTHER" id="PTHR10828:SF17">
    <property type="entry name" value="PROTEIN-TYROSINE-PHOSPHATASE"/>
    <property type="match status" value="1"/>
</dbReference>
<dbReference type="EMBL" id="JBANRG010000004">
    <property type="protein sequence ID" value="KAK7467081.1"/>
    <property type="molecule type" value="Genomic_DNA"/>
</dbReference>
<evidence type="ECO:0000256" key="6">
    <source>
        <dbReference type="RuleBase" id="RU368028"/>
    </source>
</evidence>
<dbReference type="EC" id="3.1.3.48" evidence="6"/>
<keyword evidence="4 6" id="KW-0904">Protein phosphatase</keyword>
<evidence type="ECO:0000256" key="5">
    <source>
        <dbReference type="ARBA" id="ARBA00023306"/>
    </source>
</evidence>
<dbReference type="PRINTS" id="PR00716">
    <property type="entry name" value="MPIPHPHTASE"/>
</dbReference>
<dbReference type="InterPro" id="IPR000751">
    <property type="entry name" value="MPI_Phosphatase"/>
</dbReference>
<name>A0ABR1JW56_9AGAR</name>
<keyword evidence="3 6" id="KW-0378">Hydrolase</keyword>
<evidence type="ECO:0000256" key="3">
    <source>
        <dbReference type="ARBA" id="ARBA00022801"/>
    </source>
</evidence>
<organism evidence="9 10">
    <name type="scientific">Marasmiellus scandens</name>
    <dbReference type="NCBI Taxonomy" id="2682957"/>
    <lineage>
        <taxon>Eukaryota</taxon>
        <taxon>Fungi</taxon>
        <taxon>Dikarya</taxon>
        <taxon>Basidiomycota</taxon>
        <taxon>Agaricomycotina</taxon>
        <taxon>Agaricomycetes</taxon>
        <taxon>Agaricomycetidae</taxon>
        <taxon>Agaricales</taxon>
        <taxon>Marasmiineae</taxon>
        <taxon>Omphalotaceae</taxon>
        <taxon>Marasmiellus</taxon>
    </lineage>
</organism>
<keyword evidence="10" id="KW-1185">Reference proteome</keyword>
<keyword evidence="2 6" id="KW-0132">Cell division</keyword>
<evidence type="ECO:0000259" key="8">
    <source>
        <dbReference type="PROSITE" id="PS50206"/>
    </source>
</evidence>
<dbReference type="SUPFAM" id="SSF52821">
    <property type="entry name" value="Rhodanese/Cell cycle control phosphatase"/>
    <property type="match status" value="1"/>
</dbReference>
<dbReference type="PANTHER" id="PTHR10828">
    <property type="entry name" value="M-PHASE INDUCER PHOSPHATASE DUAL SPECIFICITY PHOSPHATASE CDC25"/>
    <property type="match status" value="1"/>
</dbReference>
<dbReference type="GO" id="GO:0004725">
    <property type="term" value="F:protein tyrosine phosphatase activity"/>
    <property type="evidence" value="ECO:0007669"/>
    <property type="project" value="UniProtKB-EC"/>
</dbReference>
<dbReference type="Gene3D" id="3.40.250.10">
    <property type="entry name" value="Rhodanese-like domain"/>
    <property type="match status" value="1"/>
</dbReference>
<dbReference type="CDD" id="cd01530">
    <property type="entry name" value="Cdc25"/>
    <property type="match status" value="1"/>
</dbReference>
<sequence length="680" mass="73749">MPFFTQSNSFLSIPSRSRARTETRRHDDVEEFLSSDLELSFASTVSLNSPSRDPVLLTPESDYAEPMDISPAPALKPTHGRPRAFTSAARLFGNDMSNRISPNAAIEPSPSFHVESTRSSSSKRTQRAALPTQWLFSAKQDTSNSSIEPSSPGDDDAMDVDSSSYIVEVSPDMHSFRAGAQSAAPTVTTFNNLFYDTMSPSGPSAPLGKKRRSHSPERIRLVEDDLSSSPAPPSSPSVSKLERKASASLLNGFGKPSLSGLGTPPQNAVKRPRRPALSAMVPPGDSPAMQSAYPVLTVNGNQPEAPKLPPVRRAFSAMVAPVPSALEQFSDESSFDGADFSSPAQAYAKRQQMKTIRRCDGTEDFRPLTGATAMVTNESSPSSKFFMPGFGDNEALGKILPCHRVTEDGLMRITPETMDDLLNGVYESKIHDYHVIDCRFDYEYSGGHISRAVNINTTAAVEELLLGPSLLKPKPSVSGDPAKKTVLIFHCEFSAKRGPTFAKHLRSKDRAMNNIVYPKVHYPELYILEGGYSAYFKRSPHSCEPRGYVSMDDPMHAASRRGDLDQFRKTKFGRHKSYAYGDPGAKNTLLSQQQMKRNSAPTSGPPTMFAAGNAARSRRGGSLMTLTEDGSHTADGDETDIDIGDSPCPPPTKAAASKSKKAGRAPLSRAETYGPARMPI</sequence>